<proteinExistence type="predicted"/>
<dbReference type="Proteomes" id="UP001294444">
    <property type="component" value="Unassembled WGS sequence"/>
</dbReference>
<feature type="compositionally biased region" description="Polar residues" evidence="1">
    <location>
        <begin position="240"/>
        <end position="283"/>
    </location>
</feature>
<accession>A0AAJ5C8T7</accession>
<feature type="region of interest" description="Disordered" evidence="1">
    <location>
        <begin position="236"/>
        <end position="283"/>
    </location>
</feature>
<keyword evidence="3" id="KW-1185">Reference proteome</keyword>
<protein>
    <submittedName>
        <fullName evidence="2">Uncharacterized protein</fullName>
    </submittedName>
</protein>
<evidence type="ECO:0000313" key="3">
    <source>
        <dbReference type="Proteomes" id="UP001294444"/>
    </source>
</evidence>
<gene>
    <name evidence="2" type="ORF">MEPE_06729</name>
</gene>
<reference evidence="2" key="1">
    <citation type="submission" date="2023-10" db="EMBL/GenBank/DDBJ databases">
        <authorList>
            <person name="Guldener U."/>
        </authorList>
    </citation>
    <scope>NUCLEOTIDE SEQUENCE</scope>
    <source>
        <strain evidence="2">Mp4</strain>
    </source>
</reference>
<comment type="caution">
    <text evidence="2">The sequence shown here is derived from an EMBL/GenBank/DDBJ whole genome shotgun (WGS) entry which is preliminary data.</text>
</comment>
<dbReference type="AlphaFoldDB" id="A0AAJ5C8T7"/>
<evidence type="ECO:0000256" key="1">
    <source>
        <dbReference type="SAM" id="MobiDB-lite"/>
    </source>
</evidence>
<organism evidence="2 3">
    <name type="scientific">Melanopsichium pennsylvanicum</name>
    <dbReference type="NCBI Taxonomy" id="63383"/>
    <lineage>
        <taxon>Eukaryota</taxon>
        <taxon>Fungi</taxon>
        <taxon>Dikarya</taxon>
        <taxon>Basidiomycota</taxon>
        <taxon>Ustilaginomycotina</taxon>
        <taxon>Ustilaginomycetes</taxon>
        <taxon>Ustilaginales</taxon>
        <taxon>Ustilaginaceae</taxon>
        <taxon>Melanopsichium</taxon>
    </lineage>
</organism>
<name>A0AAJ5C8T7_9BASI</name>
<evidence type="ECO:0000313" key="2">
    <source>
        <dbReference type="EMBL" id="SNX88018.1"/>
    </source>
</evidence>
<sequence>MSRQLTFTIWPAKLLFLNGSNQNWHAYRLSEISVYLDSPDCMSATCLSNGRAGKTLKGSTTFLLSLFAISFSSFPFNSPFFFMEAICVKDNHASSCFKTSFRCEHRGQRERQHWVTSDYWKGSRSVIRDNFATTSSNRIEDEGDPIDSDDAQKCRSAPQGRNCIAMHVISYMAGSRFHLCFFSSAQPGHVASASKTALAQLRAGQTSEAPPRSQLRADLHLLFRLAPFGRCLHENRSVDSDQSNQPSNRASSPSCSDAQQGESAHVHTAQSQPTQRYQMLPSS</sequence>
<dbReference type="EMBL" id="OAPG01000022">
    <property type="protein sequence ID" value="SNX88018.1"/>
    <property type="molecule type" value="Genomic_DNA"/>
</dbReference>